<proteinExistence type="predicted"/>
<name>A0AAE1DKU0_9GAST</name>
<comment type="caution">
    <text evidence="1">The sequence shown here is derived from an EMBL/GenBank/DDBJ whole genome shotgun (WGS) entry which is preliminary data.</text>
</comment>
<evidence type="ECO:0000313" key="2">
    <source>
        <dbReference type="Proteomes" id="UP001283361"/>
    </source>
</evidence>
<organism evidence="1 2">
    <name type="scientific">Elysia crispata</name>
    <name type="common">lettuce slug</name>
    <dbReference type="NCBI Taxonomy" id="231223"/>
    <lineage>
        <taxon>Eukaryota</taxon>
        <taxon>Metazoa</taxon>
        <taxon>Spiralia</taxon>
        <taxon>Lophotrochozoa</taxon>
        <taxon>Mollusca</taxon>
        <taxon>Gastropoda</taxon>
        <taxon>Heterobranchia</taxon>
        <taxon>Euthyneura</taxon>
        <taxon>Panpulmonata</taxon>
        <taxon>Sacoglossa</taxon>
        <taxon>Placobranchoidea</taxon>
        <taxon>Plakobranchidae</taxon>
        <taxon>Elysia</taxon>
    </lineage>
</organism>
<reference evidence="1" key="1">
    <citation type="journal article" date="2023" name="G3 (Bethesda)">
        <title>A reference genome for the long-term kleptoplast-retaining sea slug Elysia crispata morphotype clarki.</title>
        <authorList>
            <person name="Eastman K.E."/>
            <person name="Pendleton A.L."/>
            <person name="Shaikh M.A."/>
            <person name="Suttiyut T."/>
            <person name="Ogas R."/>
            <person name="Tomko P."/>
            <person name="Gavelis G."/>
            <person name="Widhalm J.R."/>
            <person name="Wisecaver J.H."/>
        </authorList>
    </citation>
    <scope>NUCLEOTIDE SEQUENCE</scope>
    <source>
        <strain evidence="1">ECLA1</strain>
    </source>
</reference>
<dbReference type="AlphaFoldDB" id="A0AAE1DKU0"/>
<dbReference type="Proteomes" id="UP001283361">
    <property type="component" value="Unassembled WGS sequence"/>
</dbReference>
<sequence>MSTVPKSSRVVAKTGTRSVGRVMSAERGTLVTLVCAINAIGNSVPPMFIFPRRTTGTILSGGPHGSIGKTMDPVGSKRKFGRAMWNISSNSQDPHKDSPILLILDNHVYCPYQPSTCAMNITSPSVTSTTLLTHKLQGLDRVVYGR</sequence>
<protein>
    <submittedName>
        <fullName evidence="1">Uncharacterized protein</fullName>
    </submittedName>
</protein>
<dbReference type="EMBL" id="JAWDGP010003412">
    <property type="protein sequence ID" value="KAK3774434.1"/>
    <property type="molecule type" value="Genomic_DNA"/>
</dbReference>
<accession>A0AAE1DKU0</accession>
<gene>
    <name evidence="1" type="ORF">RRG08_020071</name>
</gene>
<evidence type="ECO:0000313" key="1">
    <source>
        <dbReference type="EMBL" id="KAK3774434.1"/>
    </source>
</evidence>
<keyword evidence="2" id="KW-1185">Reference proteome</keyword>